<organism evidence="1">
    <name type="scientific">Rhizophora mucronata</name>
    <name type="common">Asiatic mangrove</name>
    <dbReference type="NCBI Taxonomy" id="61149"/>
    <lineage>
        <taxon>Eukaryota</taxon>
        <taxon>Viridiplantae</taxon>
        <taxon>Streptophyta</taxon>
        <taxon>Embryophyta</taxon>
        <taxon>Tracheophyta</taxon>
        <taxon>Spermatophyta</taxon>
        <taxon>Magnoliopsida</taxon>
        <taxon>eudicotyledons</taxon>
        <taxon>Gunneridae</taxon>
        <taxon>Pentapetalae</taxon>
        <taxon>rosids</taxon>
        <taxon>fabids</taxon>
        <taxon>Malpighiales</taxon>
        <taxon>Rhizophoraceae</taxon>
        <taxon>Rhizophora</taxon>
    </lineage>
</organism>
<proteinExistence type="predicted"/>
<reference evidence="1" key="1">
    <citation type="submission" date="2018-02" db="EMBL/GenBank/DDBJ databases">
        <title>Rhizophora mucronata_Transcriptome.</title>
        <authorList>
            <person name="Meera S.P."/>
            <person name="Sreeshan A."/>
            <person name="Augustine A."/>
        </authorList>
    </citation>
    <scope>NUCLEOTIDE SEQUENCE</scope>
    <source>
        <tissue evidence="1">Leaf</tissue>
    </source>
</reference>
<accession>A0A2P2NBV4</accession>
<evidence type="ECO:0000313" key="1">
    <source>
        <dbReference type="EMBL" id="MBX39900.1"/>
    </source>
</evidence>
<name>A0A2P2NBV4_RHIMU</name>
<sequence>MGHVLAPKISSLNV</sequence>
<protein>
    <submittedName>
        <fullName evidence="1">Uncharacterized protein</fullName>
    </submittedName>
</protein>
<dbReference type="EMBL" id="GGEC01059416">
    <property type="protein sequence ID" value="MBX39900.1"/>
    <property type="molecule type" value="Transcribed_RNA"/>
</dbReference>